<keyword evidence="3 4" id="KW-0732">Signal</keyword>
<comment type="similarity">
    <text evidence="1">Belongs to the bacterial solute-binding protein 5 family.</text>
</comment>
<evidence type="ECO:0000256" key="2">
    <source>
        <dbReference type="ARBA" id="ARBA00022448"/>
    </source>
</evidence>
<dbReference type="SUPFAM" id="SSF53850">
    <property type="entry name" value="Periplasmic binding protein-like II"/>
    <property type="match status" value="1"/>
</dbReference>
<dbReference type="InterPro" id="IPR039424">
    <property type="entry name" value="SBP_5"/>
</dbReference>
<dbReference type="RefSeq" id="WP_317997312.1">
    <property type="nucleotide sequence ID" value="NZ_AP025523.1"/>
</dbReference>
<keyword evidence="7" id="KW-1185">Reference proteome</keyword>
<dbReference type="EMBL" id="AP025523">
    <property type="protein sequence ID" value="BDE06347.1"/>
    <property type="molecule type" value="Genomic_DNA"/>
</dbReference>
<dbReference type="Gene3D" id="3.90.76.10">
    <property type="entry name" value="Dipeptide-binding Protein, Domain 1"/>
    <property type="match status" value="1"/>
</dbReference>
<dbReference type="Proteomes" id="UP001317532">
    <property type="component" value="Chromosome"/>
</dbReference>
<keyword evidence="2" id="KW-0813">Transport</keyword>
<dbReference type="InterPro" id="IPR000914">
    <property type="entry name" value="SBP_5_dom"/>
</dbReference>
<reference evidence="6 7" key="1">
    <citation type="journal article" date="2022" name="ISME Commun">
        <title>Vulcanimicrobium alpinus gen. nov. sp. nov., the first cultivated representative of the candidate phylum 'Eremiobacterota', is a metabolically versatile aerobic anoxygenic phototroph.</title>
        <authorList>
            <person name="Yabe S."/>
            <person name="Muto K."/>
            <person name="Abe K."/>
            <person name="Yokota A."/>
            <person name="Staudigel H."/>
            <person name="Tebo B.M."/>
        </authorList>
    </citation>
    <scope>NUCLEOTIDE SEQUENCE [LARGE SCALE GENOMIC DNA]</scope>
    <source>
        <strain evidence="6 7">WC8-2</strain>
    </source>
</reference>
<accession>A0AAN1XVU3</accession>
<evidence type="ECO:0000256" key="3">
    <source>
        <dbReference type="ARBA" id="ARBA00022729"/>
    </source>
</evidence>
<protein>
    <submittedName>
        <fullName evidence="6">ABC transporter substrate-binding protein</fullName>
    </submittedName>
</protein>
<dbReference type="PROSITE" id="PS51257">
    <property type="entry name" value="PROKAR_LIPOPROTEIN"/>
    <property type="match status" value="1"/>
</dbReference>
<organism evidence="6 7">
    <name type="scientific">Vulcanimicrobium alpinum</name>
    <dbReference type="NCBI Taxonomy" id="3016050"/>
    <lineage>
        <taxon>Bacteria</taxon>
        <taxon>Bacillati</taxon>
        <taxon>Vulcanimicrobiota</taxon>
        <taxon>Vulcanimicrobiia</taxon>
        <taxon>Vulcanimicrobiales</taxon>
        <taxon>Vulcanimicrobiaceae</taxon>
        <taxon>Vulcanimicrobium</taxon>
    </lineage>
</organism>
<dbReference type="Gene3D" id="3.40.190.10">
    <property type="entry name" value="Periplasmic binding protein-like II"/>
    <property type="match status" value="1"/>
</dbReference>
<dbReference type="GO" id="GO:0042597">
    <property type="term" value="C:periplasmic space"/>
    <property type="evidence" value="ECO:0007669"/>
    <property type="project" value="UniProtKB-ARBA"/>
</dbReference>
<evidence type="ECO:0000313" key="7">
    <source>
        <dbReference type="Proteomes" id="UP001317532"/>
    </source>
</evidence>
<dbReference type="Gene3D" id="3.10.105.10">
    <property type="entry name" value="Dipeptide-binding Protein, Domain 3"/>
    <property type="match status" value="1"/>
</dbReference>
<evidence type="ECO:0000259" key="5">
    <source>
        <dbReference type="Pfam" id="PF00496"/>
    </source>
</evidence>
<dbReference type="PIRSF" id="PIRSF002741">
    <property type="entry name" value="MppA"/>
    <property type="match status" value="1"/>
</dbReference>
<evidence type="ECO:0000313" key="6">
    <source>
        <dbReference type="EMBL" id="BDE06347.1"/>
    </source>
</evidence>
<dbReference type="GO" id="GO:0015833">
    <property type="term" value="P:peptide transport"/>
    <property type="evidence" value="ECO:0007669"/>
    <property type="project" value="TreeGrafter"/>
</dbReference>
<sequence length="530" mass="56750">MRRFPALPLLALALAASGCGGGSAAKAGSGPLLVMARVKDAVVLDPSHATDGLSLNVTNEVMQNIVGLKPGSFEIVGEIARSWSVSDDGRTWTFELRPGLQFSDGTAADAAAVKFNLDRWRLRSHPAHGSFAYPYYASVFGGFPGAIVDVRAPSPTRLVIGLASPRGSFLHDLADQAFGIGSPAAISADPKGFELKPVGSGPYMVAEWVRDDHITLVANPKWAGKKPGYPTVLIRDIPDQATSVLSLEKGDIDMLTDPRPEDAKTLAAKGIALALQPANNTSYIAPETEKKPFGDPRVRQAIAYAIDKEAMVAHLYAKGAMVANDWLPPGMLGDNPALKAYPHDVARAKALLAAAGYPHGFSTTLSYPTSPRPYLPDPPRVAETLQSDLRAAGIEVTLQPSEFGVFLDKVRHGEHELALIGWTGDNGDPDNFLYPLLDQDSARKDGTAQNYSFWRDPAYHELMLAGQRTNDPAKRAAIYRKALVMIHDLAPAIPLVHTTVPVALKPTIKGFVPSPNTAYHFVLIQPPAGS</sequence>
<dbReference type="GO" id="GO:0043190">
    <property type="term" value="C:ATP-binding cassette (ABC) transporter complex"/>
    <property type="evidence" value="ECO:0007669"/>
    <property type="project" value="InterPro"/>
</dbReference>
<dbReference type="Pfam" id="PF00496">
    <property type="entry name" value="SBP_bac_5"/>
    <property type="match status" value="1"/>
</dbReference>
<dbReference type="GO" id="GO:1904680">
    <property type="term" value="F:peptide transmembrane transporter activity"/>
    <property type="evidence" value="ECO:0007669"/>
    <property type="project" value="TreeGrafter"/>
</dbReference>
<name>A0AAN1XVU3_UNVUL</name>
<evidence type="ECO:0000256" key="4">
    <source>
        <dbReference type="SAM" id="SignalP"/>
    </source>
</evidence>
<feature type="signal peptide" evidence="4">
    <location>
        <begin position="1"/>
        <end position="24"/>
    </location>
</feature>
<dbReference type="PANTHER" id="PTHR30290">
    <property type="entry name" value="PERIPLASMIC BINDING COMPONENT OF ABC TRANSPORTER"/>
    <property type="match status" value="1"/>
</dbReference>
<dbReference type="PANTHER" id="PTHR30290:SF9">
    <property type="entry name" value="OLIGOPEPTIDE-BINDING PROTEIN APPA"/>
    <property type="match status" value="1"/>
</dbReference>
<dbReference type="InterPro" id="IPR030678">
    <property type="entry name" value="Peptide/Ni-bd"/>
</dbReference>
<evidence type="ECO:0000256" key="1">
    <source>
        <dbReference type="ARBA" id="ARBA00005695"/>
    </source>
</evidence>
<proteinExistence type="inferred from homology"/>
<dbReference type="KEGG" id="vab:WPS_16230"/>
<feature type="domain" description="Solute-binding protein family 5" evidence="5">
    <location>
        <begin position="74"/>
        <end position="440"/>
    </location>
</feature>
<dbReference type="AlphaFoldDB" id="A0AAN1XVU3"/>
<dbReference type="CDD" id="cd08493">
    <property type="entry name" value="PBP2_DppA_like"/>
    <property type="match status" value="1"/>
</dbReference>
<gene>
    <name evidence="6" type="ORF">WPS_16230</name>
</gene>
<feature type="chain" id="PRO_5042852338" evidence="4">
    <location>
        <begin position="25"/>
        <end position="530"/>
    </location>
</feature>